<dbReference type="InterPro" id="IPR036291">
    <property type="entry name" value="NAD(P)-bd_dom_sf"/>
</dbReference>
<feature type="domain" description="NAD-dependent epimerase/dehydratase" evidence="2">
    <location>
        <begin position="16"/>
        <end position="177"/>
    </location>
</feature>
<dbReference type="EMBL" id="JADOUF010000001">
    <property type="protein sequence ID" value="MBG6134227.1"/>
    <property type="molecule type" value="Genomic_DNA"/>
</dbReference>
<dbReference type="Gene3D" id="3.40.50.720">
    <property type="entry name" value="NAD(P)-binding Rossmann-like Domain"/>
    <property type="match status" value="1"/>
</dbReference>
<keyword evidence="4" id="KW-1185">Reference proteome</keyword>
<dbReference type="Pfam" id="PF01370">
    <property type="entry name" value="Epimerase"/>
    <property type="match status" value="1"/>
</dbReference>
<evidence type="ECO:0000313" key="3">
    <source>
        <dbReference type="EMBL" id="MBG6134227.1"/>
    </source>
</evidence>
<reference evidence="3" key="1">
    <citation type="submission" date="2020-11" db="EMBL/GenBank/DDBJ databases">
        <title>Sequencing the genomes of 1000 actinobacteria strains.</title>
        <authorList>
            <person name="Klenk H.-P."/>
        </authorList>
    </citation>
    <scope>NUCLEOTIDE SEQUENCE</scope>
    <source>
        <strain evidence="3">DSM 45356</strain>
    </source>
</reference>
<evidence type="ECO:0000313" key="4">
    <source>
        <dbReference type="Proteomes" id="UP000622552"/>
    </source>
</evidence>
<comment type="similarity">
    <text evidence="1">Belongs to the NAD(P)-dependent epimerase/dehydratase family.</text>
</comment>
<dbReference type="AlphaFoldDB" id="A0A8J7GD38"/>
<dbReference type="PANTHER" id="PTHR43000">
    <property type="entry name" value="DTDP-D-GLUCOSE 4,6-DEHYDRATASE-RELATED"/>
    <property type="match status" value="1"/>
</dbReference>
<dbReference type="InterPro" id="IPR001509">
    <property type="entry name" value="Epimerase_deHydtase"/>
</dbReference>
<accession>A0A8J7GD38</accession>
<dbReference type="RefSeq" id="WP_197001488.1">
    <property type="nucleotide sequence ID" value="NZ_BONS01000035.1"/>
</dbReference>
<organism evidence="3 4">
    <name type="scientific">Longispora fulva</name>
    <dbReference type="NCBI Taxonomy" id="619741"/>
    <lineage>
        <taxon>Bacteria</taxon>
        <taxon>Bacillati</taxon>
        <taxon>Actinomycetota</taxon>
        <taxon>Actinomycetes</taxon>
        <taxon>Micromonosporales</taxon>
        <taxon>Micromonosporaceae</taxon>
        <taxon>Longispora</taxon>
    </lineage>
</organism>
<dbReference type="SUPFAM" id="SSF51735">
    <property type="entry name" value="NAD(P)-binding Rossmann-fold domains"/>
    <property type="match status" value="1"/>
</dbReference>
<protein>
    <submittedName>
        <fullName evidence="3">Nucleoside-diphosphate-sugar epimerase</fullName>
    </submittedName>
</protein>
<evidence type="ECO:0000259" key="2">
    <source>
        <dbReference type="Pfam" id="PF01370"/>
    </source>
</evidence>
<dbReference type="Proteomes" id="UP000622552">
    <property type="component" value="Unassembled WGS sequence"/>
</dbReference>
<name>A0A8J7GD38_9ACTN</name>
<comment type="caution">
    <text evidence="3">The sequence shown here is derived from an EMBL/GenBank/DDBJ whole genome shotgun (WGS) entry which is preliminary data.</text>
</comment>
<proteinExistence type="inferred from homology"/>
<evidence type="ECO:0000256" key="1">
    <source>
        <dbReference type="ARBA" id="ARBA00007637"/>
    </source>
</evidence>
<sequence>MEIVGSGFLAKNLRSIAHLYPDTVVFAAGVSSGYGAAPEEFDRDAALVYETLDRCARTGRRIAYFSTSSAGMYGVRLAVCSEDGPVFPTSSYGRHKLAMESVIARSGVDHLILRLAYPVGPDQREHQFLPSLVGQIRRGSVRVRRGARRDIIHVDDVVALVDALLAGGASGETVNVASGTAMPVGDIVEYLEFRLGVSAGRQYEDVPAEPTVCIAKLRRLAGLADQLGFGPEYYRDAIDRYLGTAVPD</sequence>
<gene>
    <name evidence="3" type="ORF">IW245_000421</name>
</gene>